<protein>
    <recommendedName>
        <fullName evidence="3">START domain-containing protein</fullName>
    </recommendedName>
</protein>
<proteinExistence type="predicted"/>
<accession>A0A024UG76</accession>
<organism evidence="2">
    <name type="scientific">Aphanomyces invadans</name>
    <dbReference type="NCBI Taxonomy" id="157072"/>
    <lineage>
        <taxon>Eukaryota</taxon>
        <taxon>Sar</taxon>
        <taxon>Stramenopiles</taxon>
        <taxon>Oomycota</taxon>
        <taxon>Saprolegniomycetes</taxon>
        <taxon>Saprolegniales</taxon>
        <taxon>Verrucalvaceae</taxon>
        <taxon>Aphanomyces</taxon>
    </lineage>
</organism>
<name>A0A024UG76_9STRA</name>
<evidence type="ECO:0000256" key="1">
    <source>
        <dbReference type="SAM" id="Coils"/>
    </source>
</evidence>
<dbReference type="VEuPathDB" id="FungiDB:H310_04241"/>
<dbReference type="EMBL" id="KI913957">
    <property type="protein sequence ID" value="ETW05284.1"/>
    <property type="molecule type" value="Genomic_DNA"/>
</dbReference>
<reference evidence="2" key="1">
    <citation type="submission" date="2013-12" db="EMBL/GenBank/DDBJ databases">
        <title>The Genome Sequence of Aphanomyces invadans NJM9701.</title>
        <authorList>
            <consortium name="The Broad Institute Genomics Platform"/>
            <person name="Russ C."/>
            <person name="Tyler B."/>
            <person name="van West P."/>
            <person name="Dieguez-Uribeondo J."/>
            <person name="Young S.K."/>
            <person name="Zeng Q."/>
            <person name="Gargeya S."/>
            <person name="Fitzgerald M."/>
            <person name="Abouelleil A."/>
            <person name="Alvarado L."/>
            <person name="Chapman S.B."/>
            <person name="Gainer-Dewar J."/>
            <person name="Goldberg J."/>
            <person name="Griggs A."/>
            <person name="Gujja S."/>
            <person name="Hansen M."/>
            <person name="Howarth C."/>
            <person name="Imamovic A."/>
            <person name="Ireland A."/>
            <person name="Larimer J."/>
            <person name="McCowan C."/>
            <person name="Murphy C."/>
            <person name="Pearson M."/>
            <person name="Poon T.W."/>
            <person name="Priest M."/>
            <person name="Roberts A."/>
            <person name="Saif S."/>
            <person name="Shea T."/>
            <person name="Sykes S."/>
            <person name="Wortman J."/>
            <person name="Nusbaum C."/>
            <person name="Birren B."/>
        </authorList>
    </citation>
    <scope>NUCLEOTIDE SEQUENCE [LARGE SCALE GENOMIC DNA]</scope>
    <source>
        <strain evidence="2">NJM9701</strain>
    </source>
</reference>
<evidence type="ECO:0000313" key="2">
    <source>
        <dbReference type="EMBL" id="ETW05284.1"/>
    </source>
</evidence>
<feature type="coiled-coil region" evidence="1">
    <location>
        <begin position="75"/>
        <end position="102"/>
    </location>
</feature>
<sequence length="447" mass="49466">MAADKSDADRPWDVLQDLPFLFASDNVLDDELAYVSDLLEPSSTLSDEAMNTIACTSDESSSPPPTKPPKINKFRERQRQEIRSLRLEVQALKASLLGAQRDALKSSTVSSWERAAREEQFAAGKALYENERLRQNVQHNATFIDDMSRVLSKRPRLTLTMDGAASDAWKECKLAAHAALRVVAMHAIADRQYNLLDSAFRASGLVSRTQDGMHVAPRIHPQDASKLIIEYSYQFTIPAPPVMLANAVWDVCSGSNSPTLPPGATRNVERIDASTVYVANQYSDGDEVAHSNVVWKRYQGDDDDGDDRDDKKRHVIVWRSVLDDALVPHMAHGVVENDWGWMELCDAEPDGSTRLRVMLQVVCINGAHLSTLQEIAEDCMEAVHAFEFVDPDVRGNFPGRSPAPDRVAKLPFALRTFLEGGKQLEVAFKRAVDIAIVRAAAAKAGDT</sequence>
<dbReference type="GeneID" id="20081291"/>
<evidence type="ECO:0008006" key="3">
    <source>
        <dbReference type="Google" id="ProtNLM"/>
    </source>
</evidence>
<dbReference type="AlphaFoldDB" id="A0A024UG76"/>
<gene>
    <name evidence="2" type="ORF">H310_04241</name>
</gene>
<dbReference type="eggNOG" id="ENOG502SW5Z">
    <property type="taxonomic scope" value="Eukaryota"/>
</dbReference>
<dbReference type="RefSeq" id="XP_008866724.1">
    <property type="nucleotide sequence ID" value="XM_008868502.1"/>
</dbReference>
<dbReference type="OrthoDB" id="70657at2759"/>
<keyword evidence="1" id="KW-0175">Coiled coil</keyword>